<dbReference type="HAMAP" id="MF_00821">
    <property type="entry name" value="SecB"/>
    <property type="match status" value="1"/>
</dbReference>
<dbReference type="Gene3D" id="3.10.420.10">
    <property type="entry name" value="SecB-like"/>
    <property type="match status" value="1"/>
</dbReference>
<evidence type="ECO:0000313" key="1">
    <source>
        <dbReference type="EMBL" id="VAW86834.1"/>
    </source>
</evidence>
<dbReference type="InterPro" id="IPR003708">
    <property type="entry name" value="SecB"/>
</dbReference>
<gene>
    <name evidence="1" type="ORF">MNBD_GAMMA17-729</name>
</gene>
<reference evidence="1" key="1">
    <citation type="submission" date="2018-06" db="EMBL/GenBank/DDBJ databases">
        <authorList>
            <person name="Zhirakovskaya E."/>
        </authorList>
    </citation>
    <scope>NUCLEOTIDE SEQUENCE</scope>
</reference>
<dbReference type="EMBL" id="UOFQ01000054">
    <property type="protein sequence ID" value="VAW86834.1"/>
    <property type="molecule type" value="Genomic_DNA"/>
</dbReference>
<dbReference type="NCBIfam" id="TIGR00809">
    <property type="entry name" value="secB"/>
    <property type="match status" value="1"/>
</dbReference>
<dbReference type="InterPro" id="IPR035958">
    <property type="entry name" value="SecB-like_sf"/>
</dbReference>
<dbReference type="PRINTS" id="PR01594">
    <property type="entry name" value="SECBCHAPRONE"/>
</dbReference>
<dbReference type="AlphaFoldDB" id="A0A3B0ZZD0"/>
<dbReference type="GO" id="GO:0051262">
    <property type="term" value="P:protein tetramerization"/>
    <property type="evidence" value="ECO:0007669"/>
    <property type="project" value="InterPro"/>
</dbReference>
<protein>
    <submittedName>
        <fullName evidence="1">Protein-export protein SecB (Maintains pre-export unfolded state)</fullName>
    </submittedName>
</protein>
<accession>A0A3B0ZZD0</accession>
<name>A0A3B0ZZD0_9ZZZZ</name>
<organism evidence="1">
    <name type="scientific">hydrothermal vent metagenome</name>
    <dbReference type="NCBI Taxonomy" id="652676"/>
    <lineage>
        <taxon>unclassified sequences</taxon>
        <taxon>metagenomes</taxon>
        <taxon>ecological metagenomes</taxon>
    </lineage>
</organism>
<sequence>MSEVDEKKEQAVAGGKQFSIQKVYMRDISFETPNTPLIFQEKWEPETNMQLGNKAVVLGEGVHEVMLSVTVTAKIGDKTAYLVEVQQCGIFNIAGYDPKELPAIVGSVCPNILFPFAREAISDLVTRGGFPQLLLSPVNFDALFAEYAQQQRKQQEGAGEESVSH</sequence>
<dbReference type="PANTHER" id="PTHR36918">
    <property type="match status" value="1"/>
</dbReference>
<dbReference type="GO" id="GO:0015031">
    <property type="term" value="P:protein transport"/>
    <property type="evidence" value="ECO:0007669"/>
    <property type="project" value="InterPro"/>
</dbReference>
<dbReference type="SUPFAM" id="SSF54611">
    <property type="entry name" value="SecB-like"/>
    <property type="match status" value="1"/>
</dbReference>
<dbReference type="NCBIfam" id="NF004393">
    <property type="entry name" value="PRK05751.1-4"/>
    <property type="match status" value="1"/>
</dbReference>
<dbReference type="GO" id="GO:0051082">
    <property type="term" value="F:unfolded protein binding"/>
    <property type="evidence" value="ECO:0007669"/>
    <property type="project" value="InterPro"/>
</dbReference>
<dbReference type="Pfam" id="PF02556">
    <property type="entry name" value="SecB"/>
    <property type="match status" value="1"/>
</dbReference>
<proteinExistence type="inferred from homology"/>
<dbReference type="PANTHER" id="PTHR36918:SF1">
    <property type="entry name" value="PROTEIN-EXPORT PROTEIN SECB"/>
    <property type="match status" value="1"/>
</dbReference>